<dbReference type="Gene3D" id="3.40.50.720">
    <property type="entry name" value="NAD(P)-binding Rossmann-like Domain"/>
    <property type="match status" value="1"/>
</dbReference>
<sequence length="321" mass="35911">MMMQSILVTGGAGNIGSALTRALVKLPQTQVVVADNLSTGSRDKVQIDAGNLTIVKADANDFDDISPLFYRFHFTHVFHLAAVVGVQRTLANPLLVLRDITGIENVLRLCKNTGVERVYFASSSEVYGEPFEFPQNESTTPLNSRLPYAVVKNLGEVYLRTFQREFGLPFTIFRFFNTYGPRQSEDFVLPRFVRAALRGEPLTIYGDGSQTRTFCYVDDTVDACIAVHRTCAHENEVINVGSDVEMSIRQLAEVVIELLGSSSKLEFRPPLAEGDMTRRCPDTNKMKAMLNRPLVPLEEGIRRLADYLARPEYRPALRKVA</sequence>
<comment type="similarity">
    <text evidence="2">Belongs to the NAD(P)-dependent epimerase/dehydratase family.</text>
</comment>
<protein>
    <submittedName>
        <fullName evidence="4">NAD-dependent epimerase/dehydratase family protein</fullName>
    </submittedName>
</protein>
<keyword evidence="5" id="KW-1185">Reference proteome</keyword>
<organism evidence="4 5">
    <name type="scientific">Mesorhizobium waimense</name>
    <dbReference type="NCBI Taxonomy" id="1300307"/>
    <lineage>
        <taxon>Bacteria</taxon>
        <taxon>Pseudomonadati</taxon>
        <taxon>Pseudomonadota</taxon>
        <taxon>Alphaproteobacteria</taxon>
        <taxon>Hyphomicrobiales</taxon>
        <taxon>Phyllobacteriaceae</taxon>
        <taxon>Mesorhizobium</taxon>
    </lineage>
</organism>
<gene>
    <name evidence="4" type="ORF">D3227_32175</name>
</gene>
<comment type="caution">
    <text evidence="4">The sequence shown here is derived from an EMBL/GenBank/DDBJ whole genome shotgun (WGS) entry which is preliminary data.</text>
</comment>
<dbReference type="EMBL" id="QZWZ01000043">
    <property type="protein sequence ID" value="RJT29448.1"/>
    <property type="molecule type" value="Genomic_DNA"/>
</dbReference>
<dbReference type="PANTHER" id="PTHR43000">
    <property type="entry name" value="DTDP-D-GLUCOSE 4,6-DEHYDRATASE-RELATED"/>
    <property type="match status" value="1"/>
</dbReference>
<name>A0A3A5KAC8_9HYPH</name>
<dbReference type="Pfam" id="PF01370">
    <property type="entry name" value="Epimerase"/>
    <property type="match status" value="1"/>
</dbReference>
<evidence type="ECO:0000313" key="5">
    <source>
        <dbReference type="Proteomes" id="UP000272706"/>
    </source>
</evidence>
<proteinExistence type="inferred from homology"/>
<comment type="pathway">
    <text evidence="1">Bacterial outer membrane biogenesis; LPS O-antigen biosynthesis.</text>
</comment>
<evidence type="ECO:0000259" key="3">
    <source>
        <dbReference type="Pfam" id="PF01370"/>
    </source>
</evidence>
<dbReference type="InterPro" id="IPR001509">
    <property type="entry name" value="Epimerase_deHydtase"/>
</dbReference>
<evidence type="ECO:0000256" key="1">
    <source>
        <dbReference type="ARBA" id="ARBA00005125"/>
    </source>
</evidence>
<dbReference type="OrthoDB" id="9801785at2"/>
<dbReference type="SUPFAM" id="SSF51735">
    <property type="entry name" value="NAD(P)-binding Rossmann-fold domains"/>
    <property type="match status" value="1"/>
</dbReference>
<dbReference type="InterPro" id="IPR036291">
    <property type="entry name" value="NAD(P)-bd_dom_sf"/>
</dbReference>
<feature type="domain" description="NAD-dependent epimerase/dehydratase" evidence="3">
    <location>
        <begin position="6"/>
        <end position="241"/>
    </location>
</feature>
<dbReference type="AlphaFoldDB" id="A0A3A5KAC8"/>
<evidence type="ECO:0000256" key="2">
    <source>
        <dbReference type="ARBA" id="ARBA00007637"/>
    </source>
</evidence>
<evidence type="ECO:0000313" key="4">
    <source>
        <dbReference type="EMBL" id="RJT29448.1"/>
    </source>
</evidence>
<accession>A0A3A5KAC8</accession>
<reference evidence="4 5" key="1">
    <citation type="submission" date="2018-09" db="EMBL/GenBank/DDBJ databases">
        <title>Mesorhizobium carmichaelinearum sp. nov. isolated from Carmichaelinea spp. root nodules in New Zealand.</title>
        <authorList>
            <person name="De Meyer S.E."/>
        </authorList>
    </citation>
    <scope>NUCLEOTIDE SEQUENCE [LARGE SCALE GENOMIC DNA]</scope>
    <source>
        <strain evidence="4 5">ICMP19557</strain>
    </source>
</reference>
<dbReference type="Proteomes" id="UP000272706">
    <property type="component" value="Unassembled WGS sequence"/>
</dbReference>